<dbReference type="SUPFAM" id="SSF52540">
    <property type="entry name" value="P-loop containing nucleoside triphosphate hydrolases"/>
    <property type="match status" value="1"/>
</dbReference>
<dbReference type="InterPro" id="IPR006001">
    <property type="entry name" value="Therm_gnt_kin"/>
</dbReference>
<evidence type="ECO:0000256" key="2">
    <source>
        <dbReference type="ARBA" id="ARBA00008420"/>
    </source>
</evidence>
<dbReference type="GO" id="GO:0005737">
    <property type="term" value="C:cytoplasm"/>
    <property type="evidence" value="ECO:0007669"/>
    <property type="project" value="TreeGrafter"/>
</dbReference>
<evidence type="ECO:0000256" key="7">
    <source>
        <dbReference type="ARBA" id="ARBA00022840"/>
    </source>
</evidence>
<dbReference type="EMBL" id="JAKMUT010000005">
    <property type="protein sequence ID" value="MCZ9289808.1"/>
    <property type="molecule type" value="Genomic_DNA"/>
</dbReference>
<protein>
    <recommendedName>
        <fullName evidence="3">gluconokinase</fullName>
        <ecNumber evidence="3">2.7.1.12</ecNumber>
    </recommendedName>
</protein>
<reference evidence="9" key="1">
    <citation type="submission" date="2022-02" db="EMBL/GenBank/DDBJ databases">
        <title>Corynebacterium sp. from urogenital microbiome.</title>
        <authorList>
            <person name="Cappelli E.A."/>
            <person name="Ribeiro T.G."/>
            <person name="Peixe L."/>
        </authorList>
    </citation>
    <scope>NUCLEOTIDE SEQUENCE</scope>
    <source>
        <strain evidence="9">C8Ua_174</strain>
    </source>
</reference>
<evidence type="ECO:0000256" key="6">
    <source>
        <dbReference type="ARBA" id="ARBA00022777"/>
    </source>
</evidence>
<dbReference type="CDD" id="cd02021">
    <property type="entry name" value="GntK"/>
    <property type="match status" value="1"/>
</dbReference>
<evidence type="ECO:0000256" key="1">
    <source>
        <dbReference type="ARBA" id="ARBA00004761"/>
    </source>
</evidence>
<name>A0A9X3LPH3_9CORY</name>
<proteinExistence type="inferred from homology"/>
<dbReference type="RefSeq" id="WP_049050080.1">
    <property type="nucleotide sequence ID" value="NZ_JAKMUT010000005.1"/>
</dbReference>
<dbReference type="GO" id="GO:0046316">
    <property type="term" value="F:gluconokinase activity"/>
    <property type="evidence" value="ECO:0007669"/>
    <property type="project" value="UniProtKB-EC"/>
</dbReference>
<evidence type="ECO:0000313" key="9">
    <source>
        <dbReference type="EMBL" id="MCZ9289808.1"/>
    </source>
</evidence>
<evidence type="ECO:0000256" key="8">
    <source>
        <dbReference type="ARBA" id="ARBA00048090"/>
    </source>
</evidence>
<comment type="catalytic activity">
    <reaction evidence="8">
        <text>D-gluconate + ATP = 6-phospho-D-gluconate + ADP + H(+)</text>
        <dbReference type="Rhea" id="RHEA:19433"/>
        <dbReference type="ChEBI" id="CHEBI:15378"/>
        <dbReference type="ChEBI" id="CHEBI:18391"/>
        <dbReference type="ChEBI" id="CHEBI:30616"/>
        <dbReference type="ChEBI" id="CHEBI:58759"/>
        <dbReference type="ChEBI" id="CHEBI:456216"/>
        <dbReference type="EC" id="2.7.1.12"/>
    </reaction>
</comment>
<dbReference type="PANTHER" id="PTHR43442:SF3">
    <property type="entry name" value="GLUCONOKINASE-RELATED"/>
    <property type="match status" value="1"/>
</dbReference>
<dbReference type="GO" id="GO:0005975">
    <property type="term" value="P:carbohydrate metabolic process"/>
    <property type="evidence" value="ECO:0007669"/>
    <property type="project" value="InterPro"/>
</dbReference>
<keyword evidence="7" id="KW-0067">ATP-binding</keyword>
<sequence>MSSQETPATLHVVVMGVSGSGKTTLARAFAEKTGWQLQEADDLHPEGALEILQDGKLPPEAGRRKWLGIVRDWIADEAAQGNNTVTACTALRIDHREILNDVGENATVFYVHLYGTEDVLAERMKNRVGEADMPRELLTAQLEDLQRLTPGEKGIQLDVSRTPEQLLDDALNAAMFAKKAYAR</sequence>
<comment type="caution">
    <text evidence="9">The sequence shown here is derived from an EMBL/GenBank/DDBJ whole genome shotgun (WGS) entry which is preliminary data.</text>
</comment>
<accession>A0A9X3LPH3</accession>
<comment type="pathway">
    <text evidence="1">Carbohydrate acid metabolism.</text>
</comment>
<dbReference type="Pfam" id="PF13671">
    <property type="entry name" value="AAA_33"/>
    <property type="match status" value="1"/>
</dbReference>
<keyword evidence="4" id="KW-0808">Transferase</keyword>
<dbReference type="Gene3D" id="3.40.50.300">
    <property type="entry name" value="P-loop containing nucleotide triphosphate hydrolases"/>
    <property type="match status" value="1"/>
</dbReference>
<dbReference type="PANTHER" id="PTHR43442">
    <property type="entry name" value="GLUCONOKINASE-RELATED"/>
    <property type="match status" value="1"/>
</dbReference>
<dbReference type="GO" id="GO:0005524">
    <property type="term" value="F:ATP binding"/>
    <property type="evidence" value="ECO:0007669"/>
    <property type="project" value="UniProtKB-KW"/>
</dbReference>
<dbReference type="EC" id="2.7.1.12" evidence="3"/>
<comment type="similarity">
    <text evidence="2">Belongs to the gluconokinase GntK/GntV family.</text>
</comment>
<organism evidence="9 10">
    <name type="scientific">Corynebacterium evansiae</name>
    <dbReference type="NCBI Taxonomy" id="2913499"/>
    <lineage>
        <taxon>Bacteria</taxon>
        <taxon>Bacillati</taxon>
        <taxon>Actinomycetota</taxon>
        <taxon>Actinomycetes</taxon>
        <taxon>Mycobacteriales</taxon>
        <taxon>Corynebacteriaceae</taxon>
        <taxon>Corynebacterium</taxon>
    </lineage>
</organism>
<evidence type="ECO:0000256" key="5">
    <source>
        <dbReference type="ARBA" id="ARBA00022741"/>
    </source>
</evidence>
<keyword evidence="6" id="KW-0418">Kinase</keyword>
<keyword evidence="5" id="KW-0547">Nucleotide-binding</keyword>
<keyword evidence="10" id="KW-1185">Reference proteome</keyword>
<evidence type="ECO:0000313" key="10">
    <source>
        <dbReference type="Proteomes" id="UP001146469"/>
    </source>
</evidence>
<gene>
    <name evidence="9" type="ORF">L8V00_06285</name>
</gene>
<evidence type="ECO:0000256" key="4">
    <source>
        <dbReference type="ARBA" id="ARBA00022679"/>
    </source>
</evidence>
<evidence type="ECO:0000256" key="3">
    <source>
        <dbReference type="ARBA" id="ARBA00012054"/>
    </source>
</evidence>
<dbReference type="AlphaFoldDB" id="A0A9X3LPH3"/>
<dbReference type="Proteomes" id="UP001146469">
    <property type="component" value="Unassembled WGS sequence"/>
</dbReference>
<dbReference type="InterPro" id="IPR027417">
    <property type="entry name" value="P-loop_NTPase"/>
</dbReference>